<sequence>MVRTAWLTLLFMLFCALVQGAVEAALIGRDRVEHVGRVMSYGLDPRGERNSNRLTGWVRAGTKEDAQSKG</sequence>
<feature type="signal peptide" evidence="1">
    <location>
        <begin position="1"/>
        <end position="20"/>
    </location>
</feature>
<keyword evidence="1" id="KW-0732">Signal</keyword>
<keyword evidence="3" id="KW-1185">Reference proteome</keyword>
<dbReference type="AlphaFoldDB" id="A0A317SVA7"/>
<dbReference type="Proteomes" id="UP000246991">
    <property type="component" value="Unassembled WGS sequence"/>
</dbReference>
<dbReference type="EMBL" id="PYWC01000015">
    <property type="protein sequence ID" value="PWW78435.1"/>
    <property type="molecule type" value="Genomic_DNA"/>
</dbReference>
<evidence type="ECO:0000313" key="2">
    <source>
        <dbReference type="EMBL" id="PWW78435.1"/>
    </source>
</evidence>
<gene>
    <name evidence="2" type="ORF">C7212DRAFT_315806</name>
</gene>
<proteinExistence type="predicted"/>
<accession>A0A317SVA7</accession>
<evidence type="ECO:0000313" key="3">
    <source>
        <dbReference type="Proteomes" id="UP000246991"/>
    </source>
</evidence>
<feature type="chain" id="PRO_5016392158" evidence="1">
    <location>
        <begin position="21"/>
        <end position="70"/>
    </location>
</feature>
<organism evidence="2 3">
    <name type="scientific">Tuber magnatum</name>
    <name type="common">white Piedmont truffle</name>
    <dbReference type="NCBI Taxonomy" id="42249"/>
    <lineage>
        <taxon>Eukaryota</taxon>
        <taxon>Fungi</taxon>
        <taxon>Dikarya</taxon>
        <taxon>Ascomycota</taxon>
        <taxon>Pezizomycotina</taxon>
        <taxon>Pezizomycetes</taxon>
        <taxon>Pezizales</taxon>
        <taxon>Tuberaceae</taxon>
        <taxon>Tuber</taxon>
    </lineage>
</organism>
<feature type="non-terminal residue" evidence="2">
    <location>
        <position position="70"/>
    </location>
</feature>
<name>A0A317SVA7_9PEZI</name>
<reference evidence="2 3" key="1">
    <citation type="submission" date="2018-03" db="EMBL/GenBank/DDBJ databases">
        <title>Genomes of Pezizomycetes fungi and the evolution of truffles.</title>
        <authorList>
            <person name="Murat C."/>
            <person name="Payen T."/>
            <person name="Noel B."/>
            <person name="Kuo A."/>
            <person name="Martin F.M."/>
        </authorList>
    </citation>
    <scope>NUCLEOTIDE SEQUENCE [LARGE SCALE GENOMIC DNA]</scope>
    <source>
        <strain evidence="2">091103-1</strain>
    </source>
</reference>
<evidence type="ECO:0000256" key="1">
    <source>
        <dbReference type="SAM" id="SignalP"/>
    </source>
</evidence>
<comment type="caution">
    <text evidence="2">The sequence shown here is derived from an EMBL/GenBank/DDBJ whole genome shotgun (WGS) entry which is preliminary data.</text>
</comment>
<protein>
    <submittedName>
        <fullName evidence="2">Uncharacterized protein</fullName>
    </submittedName>
</protein>